<gene>
    <name evidence="1" type="ORF">MNBD_GAMMA11-1085</name>
</gene>
<dbReference type="EMBL" id="UOFG01000071">
    <property type="protein sequence ID" value="VAW59220.1"/>
    <property type="molecule type" value="Genomic_DNA"/>
</dbReference>
<accession>A0A3B0X396</accession>
<proteinExistence type="predicted"/>
<protein>
    <submittedName>
        <fullName evidence="1">Uncharacterized protein</fullName>
    </submittedName>
</protein>
<organism evidence="1">
    <name type="scientific">hydrothermal vent metagenome</name>
    <dbReference type="NCBI Taxonomy" id="652676"/>
    <lineage>
        <taxon>unclassified sequences</taxon>
        <taxon>metagenomes</taxon>
        <taxon>ecological metagenomes</taxon>
    </lineage>
</organism>
<sequence length="165" mass="18986">MFFFKIALINILLFMPLTGSAESMKHDDFEQKENTHQYVPESQSGEFATIKTNIVPAVNLLSSGDIFAIDKDSNDHFNASFLSIKPARKDELAERIQYILKSVKASQSIVALAQSRLPRHPQLKKPQFRIRLTDDKGDVYQFVYNSFIQSNLYILDYMFISESRI</sequence>
<dbReference type="AlphaFoldDB" id="A0A3B0X396"/>
<evidence type="ECO:0000313" key="1">
    <source>
        <dbReference type="EMBL" id="VAW59220.1"/>
    </source>
</evidence>
<reference evidence="1" key="1">
    <citation type="submission" date="2018-06" db="EMBL/GenBank/DDBJ databases">
        <authorList>
            <person name="Zhirakovskaya E."/>
        </authorList>
    </citation>
    <scope>NUCLEOTIDE SEQUENCE</scope>
</reference>
<name>A0A3B0X396_9ZZZZ</name>